<feature type="region of interest" description="Disordered" evidence="3">
    <location>
        <begin position="401"/>
        <end position="426"/>
    </location>
</feature>
<dbReference type="OrthoDB" id="2509690at2"/>
<evidence type="ECO:0000313" key="4">
    <source>
        <dbReference type="EMBL" id="MYL82336.1"/>
    </source>
</evidence>
<evidence type="ECO:0000256" key="3">
    <source>
        <dbReference type="SAM" id="MobiDB-lite"/>
    </source>
</evidence>
<comment type="subcellular location">
    <subcellularLocation>
        <location evidence="1">Periplasm</location>
    </subcellularLocation>
</comment>
<evidence type="ECO:0000313" key="5">
    <source>
        <dbReference type="Proteomes" id="UP000482487"/>
    </source>
</evidence>
<sequence>MALASAATAAQSSEKIVLLHYWSGALRGGIDDMAAAFNAQHPHYNLKPIAFEHESFKVGIRVMLDSGQPPDIFSYWAGARLESLAAADQLAPLDTVWQEARLDDVFPGPLAAACTYDGRKYGLPLTQHFVAFFYNRKIFASLGLSPPTTWEEFRTVCARIKATGIAPLALGARERWPAQFWFDYLLLRTAGPEYRQKLMDGEASYTDPQVLRAFSLWQSLLDAGYFFPAPKAYDWSEAAKQVFHGQAAMILMGTWIIGLFDGQMGWPQEEGFDFFVFPTVDPGVPDVALGPIDVLAVAKAGNVGAAEQVLPYFAATGLQETMSAGSGALAPSREVAPDFYSPLKRRLAAVIRAAPHWAFNYDLATPPAVAEAGLDAFLAFVTRPHTLTAILAETEAKAKAARVRPPAVKTQTGNNSGTEAPAWKKQ</sequence>
<reference evidence="4 5" key="1">
    <citation type="submission" date="2020-01" db="EMBL/GenBank/DDBJ databases">
        <title>Genome sequence of Desulfovibrio aerotolerans DSM 16695(T).</title>
        <authorList>
            <person name="Karnachuk O."/>
            <person name="Avakyan M."/>
            <person name="Mardanov A."/>
            <person name="Kadnikov V."/>
            <person name="Ravin N."/>
        </authorList>
    </citation>
    <scope>NUCLEOTIDE SEQUENCE [LARGE SCALE GENOMIC DNA]</scope>
    <source>
        <strain evidence="4 5">DSM 16695</strain>
    </source>
</reference>
<proteinExistence type="inferred from homology"/>
<dbReference type="Pfam" id="PF01547">
    <property type="entry name" value="SBP_bac_1"/>
    <property type="match status" value="1"/>
</dbReference>
<dbReference type="Gene3D" id="3.40.190.10">
    <property type="entry name" value="Periplasmic binding protein-like II"/>
    <property type="match status" value="2"/>
</dbReference>
<dbReference type="EMBL" id="WVUD01000004">
    <property type="protein sequence ID" value="MYL82336.1"/>
    <property type="molecule type" value="Genomic_DNA"/>
</dbReference>
<name>A0A7C9NI85_9BACT</name>
<dbReference type="PANTHER" id="PTHR43649:SF14">
    <property type="entry name" value="BLR3389 PROTEIN"/>
    <property type="match status" value="1"/>
</dbReference>
<dbReference type="InterPro" id="IPR050490">
    <property type="entry name" value="Bact_solute-bd_prot1"/>
</dbReference>
<organism evidence="4 5">
    <name type="scientific">Solidesulfovibrio aerotolerans</name>
    <dbReference type="NCBI Taxonomy" id="295255"/>
    <lineage>
        <taxon>Bacteria</taxon>
        <taxon>Pseudomonadati</taxon>
        <taxon>Thermodesulfobacteriota</taxon>
        <taxon>Desulfovibrionia</taxon>
        <taxon>Desulfovibrionales</taxon>
        <taxon>Desulfovibrionaceae</taxon>
        <taxon>Solidesulfovibrio</taxon>
    </lineage>
</organism>
<dbReference type="GO" id="GO:0042597">
    <property type="term" value="C:periplasmic space"/>
    <property type="evidence" value="ECO:0007669"/>
    <property type="project" value="UniProtKB-SubCell"/>
</dbReference>
<dbReference type="AlphaFoldDB" id="A0A7C9NI85"/>
<evidence type="ECO:0000256" key="1">
    <source>
        <dbReference type="ARBA" id="ARBA00004418"/>
    </source>
</evidence>
<comment type="caution">
    <text evidence="4">The sequence shown here is derived from an EMBL/GenBank/DDBJ whole genome shotgun (WGS) entry which is preliminary data.</text>
</comment>
<comment type="similarity">
    <text evidence="2">Belongs to the bacterial solute-binding protein 1 family.</text>
</comment>
<dbReference type="Proteomes" id="UP000482487">
    <property type="component" value="Unassembled WGS sequence"/>
</dbReference>
<dbReference type="RefSeq" id="WP_160958950.1">
    <property type="nucleotide sequence ID" value="NZ_WVUD01000004.1"/>
</dbReference>
<evidence type="ECO:0000256" key="2">
    <source>
        <dbReference type="ARBA" id="ARBA00008520"/>
    </source>
</evidence>
<keyword evidence="5" id="KW-1185">Reference proteome</keyword>
<dbReference type="SUPFAM" id="SSF53850">
    <property type="entry name" value="Periplasmic binding protein-like II"/>
    <property type="match status" value="1"/>
</dbReference>
<gene>
    <name evidence="4" type="ORF">GTA51_04185</name>
</gene>
<dbReference type="PANTHER" id="PTHR43649">
    <property type="entry name" value="ARABINOSE-BINDING PROTEIN-RELATED"/>
    <property type="match status" value="1"/>
</dbReference>
<protein>
    <submittedName>
        <fullName evidence="4">Extracellular solute-binding protein</fullName>
    </submittedName>
</protein>
<accession>A0A7C9NI85</accession>
<dbReference type="InterPro" id="IPR006059">
    <property type="entry name" value="SBP"/>
</dbReference>